<dbReference type="EnsemblPlants" id="AES95890">
    <property type="protein sequence ID" value="AES95890"/>
    <property type="gene ID" value="MTR_5g030700"/>
</dbReference>
<name>G7KF55_MEDTR</name>
<dbReference type="PaxDb" id="3880-AES95890"/>
<dbReference type="HOGENOM" id="CLU_3090272_0_0_1"/>
<evidence type="ECO:0000313" key="2">
    <source>
        <dbReference type="EnsemblPlants" id="AES95890"/>
    </source>
</evidence>
<reference evidence="2" key="3">
    <citation type="submission" date="2015-04" db="UniProtKB">
        <authorList>
            <consortium name="EnsemblPlants"/>
        </authorList>
    </citation>
    <scope>IDENTIFICATION</scope>
    <source>
        <strain evidence="2">cv. Jemalong A17</strain>
    </source>
</reference>
<keyword evidence="3" id="KW-1185">Reference proteome</keyword>
<dbReference type="Proteomes" id="UP000002051">
    <property type="component" value="Chromosome 5"/>
</dbReference>
<accession>G7KF55</accession>
<evidence type="ECO:0000313" key="1">
    <source>
        <dbReference type="EMBL" id="AES95890.1"/>
    </source>
</evidence>
<protein>
    <submittedName>
        <fullName evidence="1 2">Uncharacterized protein</fullName>
    </submittedName>
</protein>
<dbReference type="EMBL" id="CM001221">
    <property type="protein sequence ID" value="AES95890.1"/>
    <property type="molecule type" value="Genomic_DNA"/>
</dbReference>
<organism evidence="1 3">
    <name type="scientific">Medicago truncatula</name>
    <name type="common">Barrel medic</name>
    <name type="synonym">Medicago tribuloides</name>
    <dbReference type="NCBI Taxonomy" id="3880"/>
    <lineage>
        <taxon>Eukaryota</taxon>
        <taxon>Viridiplantae</taxon>
        <taxon>Streptophyta</taxon>
        <taxon>Embryophyta</taxon>
        <taxon>Tracheophyta</taxon>
        <taxon>Spermatophyta</taxon>
        <taxon>Magnoliopsida</taxon>
        <taxon>eudicotyledons</taxon>
        <taxon>Gunneridae</taxon>
        <taxon>Pentapetalae</taxon>
        <taxon>rosids</taxon>
        <taxon>fabids</taxon>
        <taxon>Fabales</taxon>
        <taxon>Fabaceae</taxon>
        <taxon>Papilionoideae</taxon>
        <taxon>50 kb inversion clade</taxon>
        <taxon>NPAAA clade</taxon>
        <taxon>Hologalegina</taxon>
        <taxon>IRL clade</taxon>
        <taxon>Trifolieae</taxon>
        <taxon>Medicago</taxon>
    </lineage>
</organism>
<evidence type="ECO:0000313" key="3">
    <source>
        <dbReference type="Proteomes" id="UP000002051"/>
    </source>
</evidence>
<proteinExistence type="predicted"/>
<sequence length="52" mass="6114">MVNYMQCEININYNRLARILAFMSHGMYPNNVGHTTNHHPLKKKIFHCANIN</sequence>
<gene>
    <name evidence="1" type="ordered locus">MTR_5g030700</name>
</gene>
<reference evidence="1 3" key="2">
    <citation type="journal article" date="2014" name="BMC Genomics">
        <title>An improved genome release (version Mt4.0) for the model legume Medicago truncatula.</title>
        <authorList>
            <person name="Tang H."/>
            <person name="Krishnakumar V."/>
            <person name="Bidwell S."/>
            <person name="Rosen B."/>
            <person name="Chan A."/>
            <person name="Zhou S."/>
            <person name="Gentzbittel L."/>
            <person name="Childs K.L."/>
            <person name="Yandell M."/>
            <person name="Gundlach H."/>
            <person name="Mayer K.F."/>
            <person name="Schwartz D.C."/>
            <person name="Town C.D."/>
        </authorList>
    </citation>
    <scope>GENOME REANNOTATION</scope>
    <source>
        <strain evidence="2 3">cv. Jemalong A17</strain>
    </source>
</reference>
<reference evidence="1 3" key="1">
    <citation type="journal article" date="2011" name="Nature">
        <title>The Medicago genome provides insight into the evolution of rhizobial symbioses.</title>
        <authorList>
            <person name="Young N.D."/>
            <person name="Debelle F."/>
            <person name="Oldroyd G.E."/>
            <person name="Geurts R."/>
            <person name="Cannon S.B."/>
            <person name="Udvardi M.K."/>
            <person name="Benedito V.A."/>
            <person name="Mayer K.F."/>
            <person name="Gouzy J."/>
            <person name="Schoof H."/>
            <person name="Van de Peer Y."/>
            <person name="Proost S."/>
            <person name="Cook D.R."/>
            <person name="Meyers B.C."/>
            <person name="Spannagl M."/>
            <person name="Cheung F."/>
            <person name="De Mita S."/>
            <person name="Krishnakumar V."/>
            <person name="Gundlach H."/>
            <person name="Zhou S."/>
            <person name="Mudge J."/>
            <person name="Bharti A.K."/>
            <person name="Murray J.D."/>
            <person name="Naoumkina M.A."/>
            <person name="Rosen B."/>
            <person name="Silverstein K.A."/>
            <person name="Tang H."/>
            <person name="Rombauts S."/>
            <person name="Zhao P.X."/>
            <person name="Zhou P."/>
            <person name="Barbe V."/>
            <person name="Bardou P."/>
            <person name="Bechner M."/>
            <person name="Bellec A."/>
            <person name="Berger A."/>
            <person name="Berges H."/>
            <person name="Bidwell S."/>
            <person name="Bisseling T."/>
            <person name="Choisne N."/>
            <person name="Couloux A."/>
            <person name="Denny R."/>
            <person name="Deshpande S."/>
            <person name="Dai X."/>
            <person name="Doyle J.J."/>
            <person name="Dudez A.M."/>
            <person name="Farmer A.D."/>
            <person name="Fouteau S."/>
            <person name="Franken C."/>
            <person name="Gibelin C."/>
            <person name="Gish J."/>
            <person name="Goldstein S."/>
            <person name="Gonzalez A.J."/>
            <person name="Green P.J."/>
            <person name="Hallab A."/>
            <person name="Hartog M."/>
            <person name="Hua A."/>
            <person name="Humphray S.J."/>
            <person name="Jeong D.H."/>
            <person name="Jing Y."/>
            <person name="Jocker A."/>
            <person name="Kenton S.M."/>
            <person name="Kim D.J."/>
            <person name="Klee K."/>
            <person name="Lai H."/>
            <person name="Lang C."/>
            <person name="Lin S."/>
            <person name="Macmil S.L."/>
            <person name="Magdelenat G."/>
            <person name="Matthews L."/>
            <person name="McCorrison J."/>
            <person name="Monaghan E.L."/>
            <person name="Mun J.H."/>
            <person name="Najar F.Z."/>
            <person name="Nicholson C."/>
            <person name="Noirot C."/>
            <person name="O'Bleness M."/>
            <person name="Paule C.R."/>
            <person name="Poulain J."/>
            <person name="Prion F."/>
            <person name="Qin B."/>
            <person name="Qu C."/>
            <person name="Retzel E.F."/>
            <person name="Riddle C."/>
            <person name="Sallet E."/>
            <person name="Samain S."/>
            <person name="Samson N."/>
            <person name="Sanders I."/>
            <person name="Saurat O."/>
            <person name="Scarpelli C."/>
            <person name="Schiex T."/>
            <person name="Segurens B."/>
            <person name="Severin A.J."/>
            <person name="Sherrier D.J."/>
            <person name="Shi R."/>
            <person name="Sims S."/>
            <person name="Singer S.R."/>
            <person name="Sinharoy S."/>
            <person name="Sterck L."/>
            <person name="Viollet A."/>
            <person name="Wang B.B."/>
            <person name="Wang K."/>
            <person name="Wang M."/>
            <person name="Wang X."/>
            <person name="Warfsmann J."/>
            <person name="Weissenbach J."/>
            <person name="White D.D."/>
            <person name="White J.D."/>
            <person name="Wiley G.B."/>
            <person name="Wincker P."/>
            <person name="Xing Y."/>
            <person name="Yang L."/>
            <person name="Yao Z."/>
            <person name="Ying F."/>
            <person name="Zhai J."/>
            <person name="Zhou L."/>
            <person name="Zuber A."/>
            <person name="Denarie J."/>
            <person name="Dixon R.A."/>
            <person name="May G.D."/>
            <person name="Schwartz D.C."/>
            <person name="Rogers J."/>
            <person name="Quetier F."/>
            <person name="Town C.D."/>
            <person name="Roe B.A."/>
        </authorList>
    </citation>
    <scope>NUCLEOTIDE SEQUENCE [LARGE SCALE GENOMIC DNA]</scope>
    <source>
        <strain evidence="1">A17</strain>
        <strain evidence="2 3">cv. Jemalong A17</strain>
    </source>
</reference>
<dbReference type="AlphaFoldDB" id="G7KF55"/>